<organism evidence="6 7">
    <name type="scientific">Lachnoclostridium phytofermentans (strain ATCC 700394 / DSM 18823 / ISDg)</name>
    <name type="common">Clostridium phytofermentans</name>
    <dbReference type="NCBI Taxonomy" id="357809"/>
    <lineage>
        <taxon>Bacteria</taxon>
        <taxon>Bacillati</taxon>
        <taxon>Bacillota</taxon>
        <taxon>Clostridia</taxon>
        <taxon>Lachnospirales</taxon>
        <taxon>Lachnospiraceae</taxon>
    </lineage>
</organism>
<keyword evidence="4" id="KW-0788">Thiol protease</keyword>
<dbReference type="eggNOG" id="COG3023">
    <property type="taxonomic scope" value="Bacteria"/>
</dbReference>
<dbReference type="SUPFAM" id="SSF54001">
    <property type="entry name" value="Cysteine proteinases"/>
    <property type="match status" value="1"/>
</dbReference>
<dbReference type="RefSeq" id="WP_012200860.1">
    <property type="nucleotide sequence ID" value="NC_010001.1"/>
</dbReference>
<accession>A9KP39</accession>
<dbReference type="InterPro" id="IPR000064">
    <property type="entry name" value="NLP_P60_dom"/>
</dbReference>
<keyword evidence="7" id="KW-1185">Reference proteome</keyword>
<dbReference type="Pfam" id="PF00877">
    <property type="entry name" value="NLPC_P60"/>
    <property type="match status" value="1"/>
</dbReference>
<dbReference type="InterPro" id="IPR038765">
    <property type="entry name" value="Papain-like_cys_pep_sf"/>
</dbReference>
<name>A9KP39_LACP7</name>
<evidence type="ECO:0000256" key="1">
    <source>
        <dbReference type="ARBA" id="ARBA00007074"/>
    </source>
</evidence>
<dbReference type="SUPFAM" id="SSF47090">
    <property type="entry name" value="PGBD-like"/>
    <property type="match status" value="1"/>
</dbReference>
<evidence type="ECO:0000313" key="6">
    <source>
        <dbReference type="EMBL" id="ABX43209.1"/>
    </source>
</evidence>
<dbReference type="GO" id="GO:0006508">
    <property type="term" value="P:proteolysis"/>
    <property type="evidence" value="ECO:0007669"/>
    <property type="project" value="UniProtKB-KW"/>
</dbReference>
<evidence type="ECO:0000256" key="3">
    <source>
        <dbReference type="ARBA" id="ARBA00022801"/>
    </source>
</evidence>
<dbReference type="Gene3D" id="1.10.101.10">
    <property type="entry name" value="PGBD-like superfamily/PGBD"/>
    <property type="match status" value="1"/>
</dbReference>
<dbReference type="Proteomes" id="UP000000370">
    <property type="component" value="Chromosome"/>
</dbReference>
<dbReference type="AlphaFoldDB" id="A9KP39"/>
<dbReference type="PROSITE" id="PS51935">
    <property type="entry name" value="NLPC_P60"/>
    <property type="match status" value="1"/>
</dbReference>
<dbReference type="GO" id="GO:0008234">
    <property type="term" value="F:cysteine-type peptidase activity"/>
    <property type="evidence" value="ECO:0007669"/>
    <property type="project" value="UniProtKB-KW"/>
</dbReference>
<protein>
    <submittedName>
        <fullName evidence="6">NLP/P60 protein</fullName>
    </submittedName>
</protein>
<evidence type="ECO:0000256" key="2">
    <source>
        <dbReference type="ARBA" id="ARBA00022670"/>
    </source>
</evidence>
<reference evidence="7" key="1">
    <citation type="submission" date="2007-11" db="EMBL/GenBank/DDBJ databases">
        <title>Complete genome sequence of Clostridium phytofermentans ISDg.</title>
        <authorList>
            <person name="Leschine S.B."/>
            <person name="Warnick T.A."/>
            <person name="Blanchard J.L."/>
            <person name="Schnell D.J."/>
            <person name="Petit E.L."/>
            <person name="LaTouf W.G."/>
            <person name="Copeland A."/>
            <person name="Lucas S."/>
            <person name="Lapidus A."/>
            <person name="Barry K."/>
            <person name="Glavina del Rio T."/>
            <person name="Dalin E."/>
            <person name="Tice H."/>
            <person name="Pitluck S."/>
            <person name="Kiss H."/>
            <person name="Brettin T."/>
            <person name="Bruce D."/>
            <person name="Detter J.C."/>
            <person name="Han C."/>
            <person name="Kuske C."/>
            <person name="Schmutz J."/>
            <person name="Larimer F."/>
            <person name="Land M."/>
            <person name="Hauser L."/>
            <person name="Kyrpides N."/>
            <person name="Kim E.A."/>
            <person name="Richardson P."/>
        </authorList>
    </citation>
    <scope>NUCLEOTIDE SEQUENCE [LARGE SCALE GENOMIC DNA]</scope>
    <source>
        <strain evidence="7">ATCC 700394 / DSM 18823 / ISDg</strain>
    </source>
</reference>
<evidence type="ECO:0000313" key="7">
    <source>
        <dbReference type="Proteomes" id="UP000000370"/>
    </source>
</evidence>
<dbReference type="STRING" id="357809.Cphy_2849"/>
<dbReference type="InterPro" id="IPR036365">
    <property type="entry name" value="PGBD-like_sf"/>
</dbReference>
<feature type="domain" description="NlpC/P60" evidence="5">
    <location>
        <begin position="4"/>
        <end position="159"/>
    </location>
</feature>
<dbReference type="EMBL" id="CP000885">
    <property type="protein sequence ID" value="ABX43209.1"/>
    <property type="molecule type" value="Genomic_DNA"/>
</dbReference>
<dbReference type="InterPro" id="IPR036366">
    <property type="entry name" value="PGBDSf"/>
</dbReference>
<proteinExistence type="inferred from homology"/>
<dbReference type="Gene3D" id="3.90.1720.10">
    <property type="entry name" value="endopeptidase domain like (from Nostoc punctiforme)"/>
    <property type="match status" value="1"/>
</dbReference>
<dbReference type="HOGENOM" id="CLU_968758_0_0_9"/>
<dbReference type="KEGG" id="cpy:Cphy_2849"/>
<evidence type="ECO:0000259" key="5">
    <source>
        <dbReference type="PROSITE" id="PS51935"/>
    </source>
</evidence>
<keyword evidence="3" id="KW-0378">Hydrolase</keyword>
<dbReference type="OrthoDB" id="1771471at2"/>
<gene>
    <name evidence="6" type="ordered locus">Cphy_2849</name>
</gene>
<sequence length="287" mass="32524">MTLSEQRQLLVESLKRREYKNTYTQDSKLRLNVYENPRGYGDCSSTMFTTYKMISGINIGSYSSSQAQNKLGIIVDVAKSELPDESNLLPGDLIFFNYEKAKQNSSNWGTWKDRYLHVGHVEMYIGDGKTIGHPSGFGPRIIDMRTYCNRMFKSGETYSISKRFVFNVNSYDAKFTGIESGFYSWCMNLQNEIKVKVDGIPGPEVLSKVPLIKFGTKGKVVELVQQRLIDLGYDIGKYGKNKDGIDGIYGLKCQEAIKSIDQWVLLKNVGTDITVGTDEWKFLLNIA</sequence>
<evidence type="ECO:0000256" key="4">
    <source>
        <dbReference type="ARBA" id="ARBA00022807"/>
    </source>
</evidence>
<keyword evidence="2" id="KW-0645">Protease</keyword>
<comment type="similarity">
    <text evidence="1">Belongs to the peptidase C40 family.</text>
</comment>